<sequence length="94" mass="10152">MDGCSLAVKLWLVWSRHTSKASVYHTEAEEASQTQLTRPLKAAQNDHTLESGPSAKEGTDEAVLPRRLSPPLCLVLSTGVEPEAARLVSTPLSK</sequence>
<gene>
    <name evidence="2" type="ORF">E2C01_055077</name>
</gene>
<feature type="region of interest" description="Disordered" evidence="1">
    <location>
        <begin position="26"/>
        <end position="63"/>
    </location>
</feature>
<evidence type="ECO:0000313" key="3">
    <source>
        <dbReference type="Proteomes" id="UP000324222"/>
    </source>
</evidence>
<reference evidence="2 3" key="1">
    <citation type="submission" date="2019-05" db="EMBL/GenBank/DDBJ databases">
        <title>Another draft genome of Portunus trituberculatus and its Hox gene families provides insights of decapod evolution.</title>
        <authorList>
            <person name="Jeong J.-H."/>
            <person name="Song I."/>
            <person name="Kim S."/>
            <person name="Choi T."/>
            <person name="Kim D."/>
            <person name="Ryu S."/>
            <person name="Kim W."/>
        </authorList>
    </citation>
    <scope>NUCLEOTIDE SEQUENCE [LARGE SCALE GENOMIC DNA]</scope>
    <source>
        <tissue evidence="2">Muscle</tissue>
    </source>
</reference>
<comment type="caution">
    <text evidence="2">The sequence shown here is derived from an EMBL/GenBank/DDBJ whole genome shotgun (WGS) entry which is preliminary data.</text>
</comment>
<evidence type="ECO:0000256" key="1">
    <source>
        <dbReference type="SAM" id="MobiDB-lite"/>
    </source>
</evidence>
<proteinExistence type="predicted"/>
<dbReference type="Proteomes" id="UP000324222">
    <property type="component" value="Unassembled WGS sequence"/>
</dbReference>
<keyword evidence="3" id="KW-1185">Reference proteome</keyword>
<organism evidence="2 3">
    <name type="scientific">Portunus trituberculatus</name>
    <name type="common">Swimming crab</name>
    <name type="synonym">Neptunus trituberculatus</name>
    <dbReference type="NCBI Taxonomy" id="210409"/>
    <lineage>
        <taxon>Eukaryota</taxon>
        <taxon>Metazoa</taxon>
        <taxon>Ecdysozoa</taxon>
        <taxon>Arthropoda</taxon>
        <taxon>Crustacea</taxon>
        <taxon>Multicrustacea</taxon>
        <taxon>Malacostraca</taxon>
        <taxon>Eumalacostraca</taxon>
        <taxon>Eucarida</taxon>
        <taxon>Decapoda</taxon>
        <taxon>Pleocyemata</taxon>
        <taxon>Brachyura</taxon>
        <taxon>Eubrachyura</taxon>
        <taxon>Portunoidea</taxon>
        <taxon>Portunidae</taxon>
        <taxon>Portuninae</taxon>
        <taxon>Portunus</taxon>
    </lineage>
</organism>
<evidence type="ECO:0000313" key="2">
    <source>
        <dbReference type="EMBL" id="MPC61015.1"/>
    </source>
</evidence>
<dbReference type="EMBL" id="VSRR010018140">
    <property type="protein sequence ID" value="MPC61015.1"/>
    <property type="molecule type" value="Genomic_DNA"/>
</dbReference>
<accession>A0A5B7GUB9</accession>
<dbReference type="AlphaFoldDB" id="A0A5B7GUB9"/>
<name>A0A5B7GUB9_PORTR</name>
<protein>
    <submittedName>
        <fullName evidence="2">Uncharacterized protein</fullName>
    </submittedName>
</protein>